<name>A0A2D4N622_9SAUR</name>
<feature type="region of interest" description="Disordered" evidence="1">
    <location>
        <begin position="55"/>
        <end position="87"/>
    </location>
</feature>
<proteinExistence type="predicted"/>
<reference evidence="2" key="1">
    <citation type="submission" date="2017-07" db="EMBL/GenBank/DDBJ databases">
        <authorList>
            <person name="Mikheyev A."/>
            <person name="Grau M."/>
        </authorList>
    </citation>
    <scope>NUCLEOTIDE SEQUENCE</scope>
    <source>
        <tissue evidence="2">Venom_gland</tissue>
    </source>
</reference>
<protein>
    <submittedName>
        <fullName evidence="2">Uncharacterized protein</fullName>
    </submittedName>
</protein>
<evidence type="ECO:0000313" key="2">
    <source>
        <dbReference type="EMBL" id="LAB41122.1"/>
    </source>
</evidence>
<dbReference type="AlphaFoldDB" id="A0A2D4N622"/>
<organism evidence="2">
    <name type="scientific">Micrurus spixii</name>
    <name type="common">Amazon coral snake</name>
    <dbReference type="NCBI Taxonomy" id="129469"/>
    <lineage>
        <taxon>Eukaryota</taxon>
        <taxon>Metazoa</taxon>
        <taxon>Chordata</taxon>
        <taxon>Craniata</taxon>
        <taxon>Vertebrata</taxon>
        <taxon>Euteleostomi</taxon>
        <taxon>Lepidosauria</taxon>
        <taxon>Squamata</taxon>
        <taxon>Bifurcata</taxon>
        <taxon>Unidentata</taxon>
        <taxon>Episquamata</taxon>
        <taxon>Toxicofera</taxon>
        <taxon>Serpentes</taxon>
        <taxon>Colubroidea</taxon>
        <taxon>Elapidae</taxon>
        <taxon>Elapinae</taxon>
        <taxon>Micrurus</taxon>
    </lineage>
</organism>
<evidence type="ECO:0000256" key="1">
    <source>
        <dbReference type="SAM" id="MobiDB-lite"/>
    </source>
</evidence>
<accession>A0A2D4N622</accession>
<dbReference type="EMBL" id="IACM01146872">
    <property type="protein sequence ID" value="LAB41122.1"/>
    <property type="molecule type" value="Transcribed_RNA"/>
</dbReference>
<reference evidence="2" key="2">
    <citation type="submission" date="2017-11" db="EMBL/GenBank/DDBJ databases">
        <title>Coralsnake Venomics: Analyses of Venom Gland Transcriptomes and Proteomes of Six Brazilian Taxa.</title>
        <authorList>
            <person name="Aird S.D."/>
            <person name="Jorge da Silva N."/>
            <person name="Qiu L."/>
            <person name="Villar-Briones A."/>
            <person name="Aparecida-Saddi V."/>
            <person name="Campos-Telles M.P."/>
            <person name="Grau M."/>
            <person name="Mikheyev A.S."/>
        </authorList>
    </citation>
    <scope>NUCLEOTIDE SEQUENCE</scope>
    <source>
        <tissue evidence="2">Venom_gland</tissue>
    </source>
</reference>
<sequence length="123" mass="13073">MGCLNLAHGTGLEIAKDQPMVLLVAKTGHGGAMCRPPPRPIFGLGCLLQHSGSQNGHVGPPTPHFGQQSTAGCIHPISPTPPKENYSADPALEKIQFDTSDLAHKIEEDNWLPLQAAILVMTH</sequence>